<keyword evidence="4" id="KW-1003">Cell membrane</keyword>
<organism evidence="9 10">
    <name type="scientific">Paeniglutamicibacter gangotriensis Lz1y</name>
    <dbReference type="NCBI Taxonomy" id="1276920"/>
    <lineage>
        <taxon>Bacteria</taxon>
        <taxon>Bacillati</taxon>
        <taxon>Actinomycetota</taxon>
        <taxon>Actinomycetes</taxon>
        <taxon>Micrococcales</taxon>
        <taxon>Micrococcaceae</taxon>
        <taxon>Paeniglutamicibacter</taxon>
    </lineage>
</organism>
<sequence>MSAWTRVATPPETGVDFGPGHKILTSRTGRFTLRLELRTMLVCSVLAIAGIALALYALATGDFTLTLGEVVRTLLGQGSEQSELVVLTWRLPRVLMALLLGAALGASGAIFQSMTRNPLGSPDIIGFNTGAYTGALLVILVLGGGYLQVAVGALAGGLATAAMVYLLAYKRGSQGFRLIIVGIAFSAFLASVNTWLILRANLEEAMSAAIWGAGSLNAIGWEQGVPALLVTAVFFAAAAALAPRMKMMEMGDDAASALGIRVESSRLLLMVVGVGLTALATAAAGPIAFIALAAPQVARRLARTPGVRMAPAAVLGAVLLLASDLIAQRAFTDTALPVGVVTVSLGGAYLIWLLIREAKRQ</sequence>
<evidence type="ECO:0000256" key="7">
    <source>
        <dbReference type="ARBA" id="ARBA00023136"/>
    </source>
</evidence>
<dbReference type="CDD" id="cd06550">
    <property type="entry name" value="TM_ABC_iron-siderophores_like"/>
    <property type="match status" value="1"/>
</dbReference>
<evidence type="ECO:0000256" key="4">
    <source>
        <dbReference type="ARBA" id="ARBA00022475"/>
    </source>
</evidence>
<evidence type="ECO:0000313" key="10">
    <source>
        <dbReference type="Proteomes" id="UP000012015"/>
    </source>
</evidence>
<dbReference type="InterPro" id="IPR000522">
    <property type="entry name" value="ABC_transptr_permease_BtuC"/>
</dbReference>
<dbReference type="AlphaFoldDB" id="M7MWF0"/>
<evidence type="ECO:0000256" key="2">
    <source>
        <dbReference type="ARBA" id="ARBA00007935"/>
    </source>
</evidence>
<feature type="transmembrane region" description="Helical" evidence="8">
    <location>
        <begin position="224"/>
        <end position="242"/>
    </location>
</feature>
<name>M7MWF0_9MICC</name>
<comment type="caution">
    <text evidence="9">The sequence shown here is derived from an EMBL/GenBank/DDBJ whole genome shotgun (WGS) entry which is preliminary data.</text>
</comment>
<dbReference type="SUPFAM" id="SSF81345">
    <property type="entry name" value="ABC transporter involved in vitamin B12 uptake, BtuC"/>
    <property type="match status" value="1"/>
</dbReference>
<dbReference type="GO" id="GO:0005886">
    <property type="term" value="C:plasma membrane"/>
    <property type="evidence" value="ECO:0007669"/>
    <property type="project" value="UniProtKB-SubCell"/>
</dbReference>
<keyword evidence="10" id="KW-1185">Reference proteome</keyword>
<dbReference type="EMBL" id="AOCK01000003">
    <property type="protein sequence ID" value="EMQ99255.1"/>
    <property type="molecule type" value="Genomic_DNA"/>
</dbReference>
<keyword evidence="7 8" id="KW-0472">Membrane</keyword>
<dbReference type="PATRIC" id="fig|1276920.7.peg.1238"/>
<evidence type="ECO:0000256" key="3">
    <source>
        <dbReference type="ARBA" id="ARBA00022448"/>
    </source>
</evidence>
<feature type="transmembrane region" description="Helical" evidence="8">
    <location>
        <begin position="37"/>
        <end position="59"/>
    </location>
</feature>
<gene>
    <name evidence="9" type="ORF">ADIAG_01248</name>
</gene>
<dbReference type="RefSeq" id="WP_007270443.1">
    <property type="nucleotide sequence ID" value="NZ_AOCK01000003.1"/>
</dbReference>
<evidence type="ECO:0000256" key="8">
    <source>
        <dbReference type="SAM" id="Phobius"/>
    </source>
</evidence>
<dbReference type="Gene3D" id="1.10.3470.10">
    <property type="entry name" value="ABC transporter involved in vitamin B12 uptake, BtuC"/>
    <property type="match status" value="1"/>
</dbReference>
<protein>
    <submittedName>
        <fullName evidence="9">Iron ABC transporter membrane protein</fullName>
    </submittedName>
</protein>
<dbReference type="InterPro" id="IPR037294">
    <property type="entry name" value="ABC_BtuC-like"/>
</dbReference>
<feature type="transmembrane region" description="Helical" evidence="8">
    <location>
        <begin position="267"/>
        <end position="294"/>
    </location>
</feature>
<comment type="subcellular location">
    <subcellularLocation>
        <location evidence="1">Cell membrane</location>
        <topology evidence="1">Multi-pass membrane protein</topology>
    </subcellularLocation>
</comment>
<dbReference type="PANTHER" id="PTHR30472:SF24">
    <property type="entry name" value="FERRIC ENTEROBACTIN TRANSPORT SYSTEM PERMEASE PROTEIN FEPG"/>
    <property type="match status" value="1"/>
</dbReference>
<dbReference type="NCBIfam" id="NF007759">
    <property type="entry name" value="PRK10440.1"/>
    <property type="match status" value="1"/>
</dbReference>
<evidence type="ECO:0000313" key="9">
    <source>
        <dbReference type="EMBL" id="EMQ99255.1"/>
    </source>
</evidence>
<keyword evidence="6 8" id="KW-1133">Transmembrane helix</keyword>
<accession>M7MWF0</accession>
<evidence type="ECO:0000256" key="1">
    <source>
        <dbReference type="ARBA" id="ARBA00004651"/>
    </source>
</evidence>
<dbReference type="GO" id="GO:0033214">
    <property type="term" value="P:siderophore-iron import into cell"/>
    <property type="evidence" value="ECO:0007669"/>
    <property type="project" value="TreeGrafter"/>
</dbReference>
<dbReference type="PANTHER" id="PTHR30472">
    <property type="entry name" value="FERRIC ENTEROBACTIN TRANSPORT SYSTEM PERMEASE PROTEIN"/>
    <property type="match status" value="1"/>
</dbReference>
<dbReference type="Pfam" id="PF01032">
    <property type="entry name" value="FecCD"/>
    <property type="match status" value="1"/>
</dbReference>
<dbReference type="STRING" id="1276920.ADIAG_01248"/>
<feature type="transmembrane region" description="Helical" evidence="8">
    <location>
        <begin position="149"/>
        <end position="169"/>
    </location>
</feature>
<feature type="transmembrane region" description="Helical" evidence="8">
    <location>
        <begin position="176"/>
        <end position="198"/>
    </location>
</feature>
<keyword evidence="3" id="KW-0813">Transport</keyword>
<dbReference type="Proteomes" id="UP000012015">
    <property type="component" value="Unassembled WGS sequence"/>
</dbReference>
<dbReference type="GO" id="GO:0022857">
    <property type="term" value="F:transmembrane transporter activity"/>
    <property type="evidence" value="ECO:0007669"/>
    <property type="project" value="InterPro"/>
</dbReference>
<feature type="transmembrane region" description="Helical" evidence="8">
    <location>
        <begin position="306"/>
        <end position="327"/>
    </location>
</feature>
<evidence type="ECO:0000256" key="5">
    <source>
        <dbReference type="ARBA" id="ARBA00022692"/>
    </source>
</evidence>
<keyword evidence="5 8" id="KW-0812">Transmembrane</keyword>
<evidence type="ECO:0000256" key="6">
    <source>
        <dbReference type="ARBA" id="ARBA00022989"/>
    </source>
</evidence>
<reference evidence="9 10" key="1">
    <citation type="journal article" date="2013" name="Genome Announc.">
        <title>Draft Genome Sequence of Arthrobacter gangotriensis Strain Lz1yT, Isolated from a Penguin Rookery Soil Sample Collected in Antarctica, near the Indian Station Dakshin Gangotri.</title>
        <authorList>
            <person name="Shivaji S."/>
            <person name="Ara S."/>
            <person name="Bandi S."/>
            <person name="Singh A."/>
            <person name="Kumar Pinnaka A."/>
        </authorList>
    </citation>
    <scope>NUCLEOTIDE SEQUENCE [LARGE SCALE GENOMIC DNA]</scope>
    <source>
        <strain evidence="9 10">Lz1y</strain>
    </source>
</reference>
<feature type="transmembrane region" description="Helical" evidence="8">
    <location>
        <begin position="334"/>
        <end position="355"/>
    </location>
</feature>
<proteinExistence type="inferred from homology"/>
<feature type="transmembrane region" description="Helical" evidence="8">
    <location>
        <begin position="124"/>
        <end position="143"/>
    </location>
</feature>
<feature type="transmembrane region" description="Helical" evidence="8">
    <location>
        <begin position="94"/>
        <end position="112"/>
    </location>
</feature>
<comment type="similarity">
    <text evidence="2">Belongs to the binding-protein-dependent transport system permease family. FecCD subfamily.</text>
</comment>
<dbReference type="eggNOG" id="COG4779">
    <property type="taxonomic scope" value="Bacteria"/>
</dbReference>